<reference evidence="3" key="1">
    <citation type="journal article" date="2019" name="Int. J. Syst. Evol. Microbiol.">
        <title>The Global Catalogue of Microorganisms (GCM) 10K type strain sequencing project: providing services to taxonomists for standard genome sequencing and annotation.</title>
        <authorList>
            <consortium name="The Broad Institute Genomics Platform"/>
            <consortium name="The Broad Institute Genome Sequencing Center for Infectious Disease"/>
            <person name="Wu L."/>
            <person name="Ma J."/>
        </authorList>
    </citation>
    <scope>NUCLEOTIDE SEQUENCE [LARGE SCALE GENOMIC DNA]</scope>
    <source>
        <strain evidence="3">CCM 8897</strain>
    </source>
</reference>
<sequence>MILLITLILAAGLLAYLTSQLVALDATARGLAGPKLLAFLAAGSQNGSGLLAYLALRRGHPLDRRKDRPQLRERLKIASIGLFAILLVTAICSVLVLITGN</sequence>
<accession>A0ABW1UQI0</accession>
<proteinExistence type="predicted"/>
<organism evidence="2 3">
    <name type="scientific">Lapidilactobacillus achengensis</name>
    <dbReference type="NCBI Taxonomy" id="2486000"/>
    <lineage>
        <taxon>Bacteria</taxon>
        <taxon>Bacillati</taxon>
        <taxon>Bacillota</taxon>
        <taxon>Bacilli</taxon>
        <taxon>Lactobacillales</taxon>
        <taxon>Lactobacillaceae</taxon>
        <taxon>Lapidilactobacillus</taxon>
    </lineage>
</organism>
<keyword evidence="1" id="KW-0472">Membrane</keyword>
<dbReference type="Proteomes" id="UP001596310">
    <property type="component" value="Unassembled WGS sequence"/>
</dbReference>
<gene>
    <name evidence="2" type="ORF">ACFQHW_11710</name>
</gene>
<evidence type="ECO:0000313" key="2">
    <source>
        <dbReference type="EMBL" id="MFC6316232.1"/>
    </source>
</evidence>
<name>A0ABW1UQI0_9LACO</name>
<keyword evidence="1" id="KW-0812">Transmembrane</keyword>
<feature type="transmembrane region" description="Helical" evidence="1">
    <location>
        <begin position="35"/>
        <end position="56"/>
    </location>
</feature>
<keyword evidence="1" id="KW-1133">Transmembrane helix</keyword>
<comment type="caution">
    <text evidence="2">The sequence shown here is derived from an EMBL/GenBank/DDBJ whole genome shotgun (WGS) entry which is preliminary data.</text>
</comment>
<dbReference type="EMBL" id="JBHSSM010000027">
    <property type="protein sequence ID" value="MFC6316232.1"/>
    <property type="molecule type" value="Genomic_DNA"/>
</dbReference>
<feature type="transmembrane region" description="Helical" evidence="1">
    <location>
        <begin position="77"/>
        <end position="98"/>
    </location>
</feature>
<evidence type="ECO:0000256" key="1">
    <source>
        <dbReference type="SAM" id="Phobius"/>
    </source>
</evidence>
<evidence type="ECO:0000313" key="3">
    <source>
        <dbReference type="Proteomes" id="UP001596310"/>
    </source>
</evidence>
<protein>
    <submittedName>
        <fullName evidence="2">Uncharacterized protein</fullName>
    </submittedName>
</protein>
<keyword evidence="3" id="KW-1185">Reference proteome</keyword>